<organism evidence="1 2">
    <name type="scientific">Iphiclides podalirius</name>
    <name type="common">scarce swallowtail</name>
    <dbReference type="NCBI Taxonomy" id="110791"/>
    <lineage>
        <taxon>Eukaryota</taxon>
        <taxon>Metazoa</taxon>
        <taxon>Ecdysozoa</taxon>
        <taxon>Arthropoda</taxon>
        <taxon>Hexapoda</taxon>
        <taxon>Insecta</taxon>
        <taxon>Pterygota</taxon>
        <taxon>Neoptera</taxon>
        <taxon>Endopterygota</taxon>
        <taxon>Lepidoptera</taxon>
        <taxon>Glossata</taxon>
        <taxon>Ditrysia</taxon>
        <taxon>Papilionoidea</taxon>
        <taxon>Papilionidae</taxon>
        <taxon>Papilioninae</taxon>
        <taxon>Iphiclides</taxon>
    </lineage>
</organism>
<feature type="non-terminal residue" evidence="1">
    <location>
        <position position="99"/>
    </location>
</feature>
<proteinExistence type="predicted"/>
<gene>
    <name evidence="1" type="ORF">IPOD504_LOCUS5510</name>
</gene>
<reference evidence="1" key="1">
    <citation type="submission" date="2022-03" db="EMBL/GenBank/DDBJ databases">
        <authorList>
            <person name="Martin H S."/>
        </authorList>
    </citation>
    <scope>NUCLEOTIDE SEQUENCE</scope>
</reference>
<dbReference type="Proteomes" id="UP000837857">
    <property type="component" value="Chromosome 17"/>
</dbReference>
<name>A0ABN8I1W1_9NEOP</name>
<sequence length="99" mass="11040">MAVLESGRLISRAADGFLRPPTAAQPRKFRSIEGPTWCETSRIRVIADELLTALKLYQAGCRIHSSEVIHSWLYDTTGRVGLTLTDAAMIRKRVADRAQ</sequence>
<protein>
    <submittedName>
        <fullName evidence="1">Uncharacterized protein</fullName>
    </submittedName>
</protein>
<dbReference type="EMBL" id="OW152829">
    <property type="protein sequence ID" value="CAH2046844.1"/>
    <property type="molecule type" value="Genomic_DNA"/>
</dbReference>
<evidence type="ECO:0000313" key="1">
    <source>
        <dbReference type="EMBL" id="CAH2046844.1"/>
    </source>
</evidence>
<keyword evidence="2" id="KW-1185">Reference proteome</keyword>
<evidence type="ECO:0000313" key="2">
    <source>
        <dbReference type="Proteomes" id="UP000837857"/>
    </source>
</evidence>
<accession>A0ABN8I1W1</accession>